<keyword evidence="2" id="KW-1185">Reference proteome</keyword>
<evidence type="ECO:0000313" key="2">
    <source>
        <dbReference type="Proteomes" id="UP001162992"/>
    </source>
</evidence>
<name>A0ACC2EV00_DIPCM</name>
<sequence>MAKGVVAVVGVGPGLGLSVARRFARGGYIVAILARNYGKLMKFAEELVEKEAEAQVAAIRIDCSNSKSVTEAFEGVHSLGCVEVLVYNTNTPFPSPLSKFTNITAEAFQLSLTTPAMGAFYCVQQVLPGMLERKKGTIVFTGATASIRGGAGFSELACGKFALRALSQCLAREFHPQGVHVAHVIIDGIISTQRDKDDGKTLNANAIAEIYWQLHNQDKSAWTQELDLRPCCEKF</sequence>
<comment type="caution">
    <text evidence="1">The sequence shown here is derived from an EMBL/GenBank/DDBJ whole genome shotgun (WGS) entry which is preliminary data.</text>
</comment>
<dbReference type="Proteomes" id="UP001162992">
    <property type="component" value="Chromosome 1"/>
</dbReference>
<protein>
    <submittedName>
        <fullName evidence="1">Uncharacterized protein</fullName>
    </submittedName>
</protein>
<dbReference type="EMBL" id="CM055092">
    <property type="protein sequence ID" value="KAJ7570300.1"/>
    <property type="molecule type" value="Genomic_DNA"/>
</dbReference>
<organism evidence="1 2">
    <name type="scientific">Diphasiastrum complanatum</name>
    <name type="common">Issler's clubmoss</name>
    <name type="synonym">Lycopodium complanatum</name>
    <dbReference type="NCBI Taxonomy" id="34168"/>
    <lineage>
        <taxon>Eukaryota</taxon>
        <taxon>Viridiplantae</taxon>
        <taxon>Streptophyta</taxon>
        <taxon>Embryophyta</taxon>
        <taxon>Tracheophyta</taxon>
        <taxon>Lycopodiopsida</taxon>
        <taxon>Lycopodiales</taxon>
        <taxon>Lycopodiaceae</taxon>
        <taxon>Lycopodioideae</taxon>
        <taxon>Diphasiastrum</taxon>
    </lineage>
</organism>
<gene>
    <name evidence="1" type="ORF">O6H91_01G113900</name>
</gene>
<accession>A0ACC2EV00</accession>
<reference evidence="2" key="1">
    <citation type="journal article" date="2024" name="Proc. Natl. Acad. Sci. U.S.A.">
        <title>Extraordinary preservation of gene collinearity over three hundred million years revealed in homosporous lycophytes.</title>
        <authorList>
            <person name="Li C."/>
            <person name="Wickell D."/>
            <person name="Kuo L.Y."/>
            <person name="Chen X."/>
            <person name="Nie B."/>
            <person name="Liao X."/>
            <person name="Peng D."/>
            <person name="Ji J."/>
            <person name="Jenkins J."/>
            <person name="Williams M."/>
            <person name="Shu S."/>
            <person name="Plott C."/>
            <person name="Barry K."/>
            <person name="Rajasekar S."/>
            <person name="Grimwood J."/>
            <person name="Han X."/>
            <person name="Sun S."/>
            <person name="Hou Z."/>
            <person name="He W."/>
            <person name="Dai G."/>
            <person name="Sun C."/>
            <person name="Schmutz J."/>
            <person name="Leebens-Mack J.H."/>
            <person name="Li F.W."/>
            <person name="Wang L."/>
        </authorList>
    </citation>
    <scope>NUCLEOTIDE SEQUENCE [LARGE SCALE GENOMIC DNA]</scope>
    <source>
        <strain evidence="2">cv. PW_Plant_1</strain>
    </source>
</reference>
<proteinExistence type="predicted"/>
<evidence type="ECO:0000313" key="1">
    <source>
        <dbReference type="EMBL" id="KAJ7570300.1"/>
    </source>
</evidence>